<dbReference type="EMBL" id="UZAJ01040842">
    <property type="protein sequence ID" value="VDP16983.1"/>
    <property type="molecule type" value="Genomic_DNA"/>
</dbReference>
<gene>
    <name evidence="1" type="ORF">OFLC_LOCUS14423</name>
</gene>
<dbReference type="Proteomes" id="UP000267606">
    <property type="component" value="Unassembled WGS sequence"/>
</dbReference>
<protein>
    <submittedName>
        <fullName evidence="3">MADF domain-containing protein</fullName>
    </submittedName>
</protein>
<sequence length="450" mass="52072">MSYSREEFLWTDALRLILIREVKRRPAIWSSEFNNFNNMNDEMAFQITKKLHEVSTGICELTVNHIKDEWEAISNECIRVLRRNSEVTRIDSSIWRFSFALKFMLYALTHTEEGNAYVLLYVSKLNIFYVVRESDVMGVLWPFSNVRVQLKGKVEPAMIIEIGRLHFMIERCRHLSISAISYVVPSNTITEAHMLPNRSASSAGRYTGSLMRQVNFIVPFNLEGKLLKSFNDEIVYYDSEDFAKKAKKATSISSTAMRIADTGENKPFSSLRLLLQTQAFSKQTLFRGVPSSTLTQADSELCENEHSQFILQTEPLSSHNQLIPQRHSMTEFNEIQHDIDPTLPFGYSRIPTRITREMEGLNFKFRRLLQSFDNIRYEASGLKQIISSAKRDIDKKLKEIPLRMLHTSQFFAPDEIITHEIEKGMKSVLVQTDENFDEKDSSLNIGEIYD</sequence>
<reference evidence="3" key="1">
    <citation type="submission" date="2016-06" db="UniProtKB">
        <authorList>
            <consortium name="WormBaseParasite"/>
        </authorList>
    </citation>
    <scope>IDENTIFICATION</scope>
</reference>
<keyword evidence="2" id="KW-1185">Reference proteome</keyword>
<evidence type="ECO:0000313" key="2">
    <source>
        <dbReference type="Proteomes" id="UP000267606"/>
    </source>
</evidence>
<reference evidence="1 2" key="2">
    <citation type="submission" date="2018-11" db="EMBL/GenBank/DDBJ databases">
        <authorList>
            <consortium name="Pathogen Informatics"/>
        </authorList>
    </citation>
    <scope>NUCLEOTIDE SEQUENCE [LARGE SCALE GENOMIC DNA]</scope>
</reference>
<dbReference type="AlphaFoldDB" id="A0A183I3W1"/>
<proteinExistence type="predicted"/>
<dbReference type="WBParaSite" id="OFLC_0001443101-mRNA-1">
    <property type="protein sequence ID" value="OFLC_0001443101-mRNA-1"/>
    <property type="gene ID" value="OFLC_0001443101"/>
</dbReference>
<accession>A0A183I3W1</accession>
<name>A0A183I3W1_9BILA</name>
<evidence type="ECO:0000313" key="3">
    <source>
        <dbReference type="WBParaSite" id="OFLC_0001443101-mRNA-1"/>
    </source>
</evidence>
<evidence type="ECO:0000313" key="1">
    <source>
        <dbReference type="EMBL" id="VDP16983.1"/>
    </source>
</evidence>
<organism evidence="3">
    <name type="scientific">Onchocerca flexuosa</name>
    <dbReference type="NCBI Taxonomy" id="387005"/>
    <lineage>
        <taxon>Eukaryota</taxon>
        <taxon>Metazoa</taxon>
        <taxon>Ecdysozoa</taxon>
        <taxon>Nematoda</taxon>
        <taxon>Chromadorea</taxon>
        <taxon>Rhabditida</taxon>
        <taxon>Spirurina</taxon>
        <taxon>Spiruromorpha</taxon>
        <taxon>Filarioidea</taxon>
        <taxon>Onchocercidae</taxon>
        <taxon>Onchocerca</taxon>
    </lineage>
</organism>